<evidence type="ECO:0000256" key="4">
    <source>
        <dbReference type="ARBA" id="ARBA00022927"/>
    </source>
</evidence>
<dbReference type="InterPro" id="IPR003369">
    <property type="entry name" value="TatA/B/E"/>
</dbReference>
<keyword evidence="10" id="KW-1185">Reference proteome</keyword>
<dbReference type="Pfam" id="PF02416">
    <property type="entry name" value="TatA_B_E"/>
    <property type="match status" value="1"/>
</dbReference>
<dbReference type="PRINTS" id="PR01506">
    <property type="entry name" value="TATBPROTEIN"/>
</dbReference>
<keyword evidence="6" id="KW-0811">Translocation</keyword>
<protein>
    <submittedName>
        <fullName evidence="9">Twin-arginine translocase TatA/TatE family subunit</fullName>
    </submittedName>
</protein>
<sequence length="132" mass="14030">MGSGLFNVNGAELVVILLVVALVVGPDRLPEYARQLAQFVRAARDQVTKVRERVDEEVQAELGDVDWKALDPRQYDPRRIVREALLDEPGTSRNAAAGASVSAAGASVGRATVPVQPALPAGEPAPFDDEAT</sequence>
<proteinExistence type="predicted"/>
<evidence type="ECO:0000256" key="8">
    <source>
        <dbReference type="SAM" id="Phobius"/>
    </source>
</evidence>
<reference evidence="9 10" key="1">
    <citation type="submission" date="2020-09" db="EMBL/GenBank/DDBJ databases">
        <title>Flavimobilis rhizosphaerae sp. nov., isolated from rhizosphere soil of Spartina alterniflora.</title>
        <authorList>
            <person name="Hanqin C."/>
        </authorList>
    </citation>
    <scope>NUCLEOTIDE SEQUENCE [LARGE SCALE GENOMIC DNA]</scope>
    <source>
        <strain evidence="9 10">GY 10621</strain>
    </source>
</reference>
<keyword evidence="2" id="KW-0813">Transport</keyword>
<evidence type="ECO:0000313" key="10">
    <source>
        <dbReference type="Proteomes" id="UP000642107"/>
    </source>
</evidence>
<evidence type="ECO:0000256" key="7">
    <source>
        <dbReference type="ARBA" id="ARBA00023136"/>
    </source>
</evidence>
<evidence type="ECO:0000256" key="2">
    <source>
        <dbReference type="ARBA" id="ARBA00022448"/>
    </source>
</evidence>
<evidence type="ECO:0000256" key="5">
    <source>
        <dbReference type="ARBA" id="ARBA00022989"/>
    </source>
</evidence>
<dbReference type="Gene3D" id="1.20.5.3310">
    <property type="match status" value="1"/>
</dbReference>
<evidence type="ECO:0000256" key="3">
    <source>
        <dbReference type="ARBA" id="ARBA00022692"/>
    </source>
</evidence>
<name>A0ABR9DPV3_9MICO</name>
<keyword evidence="3 8" id="KW-0812">Transmembrane</keyword>
<dbReference type="EMBL" id="JACZDF010000002">
    <property type="protein sequence ID" value="MBD9698998.1"/>
    <property type="molecule type" value="Genomic_DNA"/>
</dbReference>
<keyword evidence="4" id="KW-0653">Protein transport</keyword>
<accession>A0ABR9DPV3</accession>
<gene>
    <name evidence="9" type="ORF">IGS67_05740</name>
</gene>
<evidence type="ECO:0000313" key="9">
    <source>
        <dbReference type="EMBL" id="MBD9698998.1"/>
    </source>
</evidence>
<organism evidence="9 10">
    <name type="scientific">Flavimobilis rhizosphaerae</name>
    <dbReference type="NCBI Taxonomy" id="2775421"/>
    <lineage>
        <taxon>Bacteria</taxon>
        <taxon>Bacillati</taxon>
        <taxon>Actinomycetota</taxon>
        <taxon>Actinomycetes</taxon>
        <taxon>Micrococcales</taxon>
        <taxon>Jonesiaceae</taxon>
        <taxon>Flavimobilis</taxon>
    </lineage>
</organism>
<dbReference type="RefSeq" id="WP_192278714.1">
    <property type="nucleotide sequence ID" value="NZ_JACZDF010000002.1"/>
</dbReference>
<comment type="caution">
    <text evidence="9">The sequence shown here is derived from an EMBL/GenBank/DDBJ whole genome shotgun (WGS) entry which is preliminary data.</text>
</comment>
<keyword evidence="7 8" id="KW-0472">Membrane</keyword>
<dbReference type="PANTHER" id="PTHR33162:SF1">
    <property type="entry name" value="SEC-INDEPENDENT PROTEIN TRANSLOCASE PROTEIN TATA, CHLOROPLASTIC"/>
    <property type="match status" value="1"/>
</dbReference>
<evidence type="ECO:0000256" key="1">
    <source>
        <dbReference type="ARBA" id="ARBA00004167"/>
    </source>
</evidence>
<evidence type="ECO:0000256" key="6">
    <source>
        <dbReference type="ARBA" id="ARBA00023010"/>
    </source>
</evidence>
<dbReference type="PANTHER" id="PTHR33162">
    <property type="entry name" value="SEC-INDEPENDENT PROTEIN TRANSLOCASE PROTEIN TATA, CHLOROPLASTIC"/>
    <property type="match status" value="1"/>
</dbReference>
<dbReference type="Proteomes" id="UP000642107">
    <property type="component" value="Unassembled WGS sequence"/>
</dbReference>
<feature type="transmembrane region" description="Helical" evidence="8">
    <location>
        <begin position="6"/>
        <end position="25"/>
    </location>
</feature>
<comment type="subcellular location">
    <subcellularLocation>
        <location evidence="1">Membrane</location>
        <topology evidence="1">Single-pass membrane protein</topology>
    </subcellularLocation>
</comment>
<keyword evidence="5 8" id="KW-1133">Transmembrane helix</keyword>